<evidence type="ECO:0000256" key="3">
    <source>
        <dbReference type="ARBA" id="ARBA00022750"/>
    </source>
</evidence>
<dbReference type="EMBL" id="BKCJ010008126">
    <property type="protein sequence ID" value="GEU80696.1"/>
    <property type="molecule type" value="Genomic_DNA"/>
</dbReference>
<keyword evidence="4" id="KW-0378">Hydrolase</keyword>
<dbReference type="InterPro" id="IPR012337">
    <property type="entry name" value="RNaseH-like_sf"/>
</dbReference>
<name>A0A6L2N3B1_TANCI</name>
<dbReference type="SUPFAM" id="SSF53098">
    <property type="entry name" value="Ribonuclease H-like"/>
    <property type="match status" value="1"/>
</dbReference>
<organism evidence="7">
    <name type="scientific">Tanacetum cinerariifolium</name>
    <name type="common">Dalmatian daisy</name>
    <name type="synonym">Chrysanthemum cinerariifolium</name>
    <dbReference type="NCBI Taxonomy" id="118510"/>
    <lineage>
        <taxon>Eukaryota</taxon>
        <taxon>Viridiplantae</taxon>
        <taxon>Streptophyta</taxon>
        <taxon>Embryophyta</taxon>
        <taxon>Tracheophyta</taxon>
        <taxon>Spermatophyta</taxon>
        <taxon>Magnoliopsida</taxon>
        <taxon>eudicotyledons</taxon>
        <taxon>Gunneridae</taxon>
        <taxon>Pentapetalae</taxon>
        <taxon>asterids</taxon>
        <taxon>campanulids</taxon>
        <taxon>Asterales</taxon>
        <taxon>Asteraceae</taxon>
        <taxon>Asteroideae</taxon>
        <taxon>Anthemideae</taxon>
        <taxon>Anthemidinae</taxon>
        <taxon>Tanacetum</taxon>
    </lineage>
</organism>
<keyword evidence="2" id="KW-0479">Metal-binding</keyword>
<keyword evidence="1" id="KW-0645">Protease</keyword>
<dbReference type="InterPro" id="IPR043502">
    <property type="entry name" value="DNA/RNA_pol_sf"/>
</dbReference>
<evidence type="ECO:0000256" key="5">
    <source>
        <dbReference type="SAM" id="Coils"/>
    </source>
</evidence>
<proteinExistence type="predicted"/>
<dbReference type="InterPro" id="IPR054722">
    <property type="entry name" value="PolX-like_BBD"/>
</dbReference>
<evidence type="ECO:0000256" key="2">
    <source>
        <dbReference type="ARBA" id="ARBA00022723"/>
    </source>
</evidence>
<keyword evidence="5" id="KW-0175">Coiled coil</keyword>
<dbReference type="InterPro" id="IPR013103">
    <property type="entry name" value="RVT_2"/>
</dbReference>
<evidence type="ECO:0000313" key="7">
    <source>
        <dbReference type="EMBL" id="GEU80696.1"/>
    </source>
</evidence>
<dbReference type="InterPro" id="IPR057670">
    <property type="entry name" value="SH3_retrovirus"/>
</dbReference>
<dbReference type="PROSITE" id="PS50994">
    <property type="entry name" value="INTEGRASE"/>
    <property type="match status" value="1"/>
</dbReference>
<evidence type="ECO:0000259" key="6">
    <source>
        <dbReference type="PROSITE" id="PS50994"/>
    </source>
</evidence>
<dbReference type="InterPro" id="IPR039537">
    <property type="entry name" value="Retrotran_Ty1/copia-like"/>
</dbReference>
<dbReference type="GO" id="GO:0003676">
    <property type="term" value="F:nucleic acid binding"/>
    <property type="evidence" value="ECO:0007669"/>
    <property type="project" value="InterPro"/>
</dbReference>
<dbReference type="PANTHER" id="PTHR42648">
    <property type="entry name" value="TRANSPOSASE, PUTATIVE-RELATED"/>
    <property type="match status" value="1"/>
</dbReference>
<reference evidence="7" key="1">
    <citation type="journal article" date="2019" name="Sci. Rep.">
        <title>Draft genome of Tanacetum cinerariifolium, the natural source of mosquito coil.</title>
        <authorList>
            <person name="Yamashiro T."/>
            <person name="Shiraishi A."/>
            <person name="Satake H."/>
            <person name="Nakayama K."/>
        </authorList>
    </citation>
    <scope>NUCLEOTIDE SEQUENCE</scope>
</reference>
<dbReference type="GO" id="GO:0004190">
    <property type="term" value="F:aspartic-type endopeptidase activity"/>
    <property type="evidence" value="ECO:0007669"/>
    <property type="project" value="UniProtKB-KW"/>
</dbReference>
<feature type="domain" description="Integrase catalytic" evidence="6">
    <location>
        <begin position="485"/>
        <end position="606"/>
    </location>
</feature>
<evidence type="ECO:0000256" key="1">
    <source>
        <dbReference type="ARBA" id="ARBA00022670"/>
    </source>
</evidence>
<accession>A0A6L2N3B1</accession>
<dbReference type="GO" id="GO:0015074">
    <property type="term" value="P:DNA integration"/>
    <property type="evidence" value="ECO:0007669"/>
    <property type="project" value="InterPro"/>
</dbReference>
<dbReference type="InterPro" id="IPR036397">
    <property type="entry name" value="RNaseH_sf"/>
</dbReference>
<dbReference type="InterPro" id="IPR001584">
    <property type="entry name" value="Integrase_cat-core"/>
</dbReference>
<dbReference type="Pfam" id="PF07727">
    <property type="entry name" value="RVT_2"/>
    <property type="match status" value="1"/>
</dbReference>
<dbReference type="AlphaFoldDB" id="A0A6L2N3B1"/>
<protein>
    <submittedName>
        <fullName evidence="7">Retrovirus-related Pol polyprotein from transposon TNT 1-94</fullName>
    </submittedName>
</protein>
<dbReference type="SUPFAM" id="SSF56672">
    <property type="entry name" value="DNA/RNA polymerases"/>
    <property type="match status" value="1"/>
</dbReference>
<dbReference type="Pfam" id="PF25597">
    <property type="entry name" value="SH3_retrovirus"/>
    <property type="match status" value="1"/>
</dbReference>
<dbReference type="GO" id="GO:0046872">
    <property type="term" value="F:metal ion binding"/>
    <property type="evidence" value="ECO:0007669"/>
    <property type="project" value="UniProtKB-KW"/>
</dbReference>
<keyword evidence="3" id="KW-0064">Aspartyl protease</keyword>
<comment type="caution">
    <text evidence="7">The sequence shown here is derived from an EMBL/GenBank/DDBJ whole genome shotgun (WGS) entry which is preliminary data.</text>
</comment>
<dbReference type="GO" id="GO:0006508">
    <property type="term" value="P:proteolysis"/>
    <property type="evidence" value="ECO:0007669"/>
    <property type="project" value="UniProtKB-KW"/>
</dbReference>
<evidence type="ECO:0000256" key="4">
    <source>
        <dbReference type="ARBA" id="ARBA00022801"/>
    </source>
</evidence>
<dbReference type="PANTHER" id="PTHR42648:SF21">
    <property type="entry name" value="CYSTEINE-RICH RLK (RECEPTOR-LIKE PROTEIN KINASE) 8"/>
    <property type="match status" value="1"/>
</dbReference>
<feature type="coiled-coil region" evidence="5">
    <location>
        <begin position="142"/>
        <end position="169"/>
    </location>
</feature>
<sequence>MDSIIPLGQKNTLAEYMILFGADNRPSMLEKDLNDPIASLNKPKRPRNAAWYKDKAMLAEAQEVGQILDEEQLAFLTDLGVLDVVLMANISNYGSDVILEENVQDTNLQVQQDSMISSVIEQMSEQMINHVNNWEKANKDQNNESRTKNVELENSVAKLISENERLCNEINHVKHVFKEQFDLIKKTCICTKEHIDSLNDKLNLKSTENEDLKAQIQDKVFVITPLKNDLQKIKGKEIIDIAAQKPSANTIVLGMFKLDLEPLAPGLLQNSEIHLAYLKNTHEQADILWGIAKQAKAKQPLDNALDFACKHAQRIQELLVYVQDTYPNTIKPSAKKVAVTPKNNVKKVRFAEPLTSSSNIKQVVQIILCYLDSGCSKHMTRNRSQLMKFVSKFLDTVRFGNDHIARIIGYDDYQLGNVTISRVYYVEGLGHNLFSVGQFCDTDLEVEKARNPLINLKLKTLTRRNYIFSYGFMWPDACGELTGKDNGTEFVNQTLREFFENIRISHQTSIARTPQQNGVVERQNRTLVEAVCTTFIFSKAPYAPTKKAFRIYNKRTQKIIETIHVTFDELIAMTSKQFSSGPRLQCMTPATSSSGLVPNTISQQPCIPPNRDDWDHLFQPMFNEYFNPLTIAVSLVPVVATPRVVDLADSPVSTSIDQDASSTQDQEHFPIISQCFEESPKTPHFRDDPLLESLHEDSTSQGSSSYVRLIHTPFESLGRRTKDHLMANVINDPSRSISTRKQLQINAMWCYFDAFLTSVEPKNFKQAMTKPLWIDAMQEEIHEFERLQVWELVPCPGGVMLIKHKWIYKVKTDEFGGESFASVARIEAICIFVENVAHKNMTIFQIDVKMAFLNGELKEEVYISQPEGFVDQDNPSHVYKLKKTLYGFKQAPRAWYSMLSSFLISQHFSKGLQISQSPRGIFINQSKYDFDIVKKYGMLSSDSVDIHLVEKSKLDEDLQGKPIDATLYRAMIGSLIHLTSSRPTLLMQSAYVPGIKQSLPKST</sequence>
<gene>
    <name evidence="7" type="ORF">Tci_052674</name>
</gene>
<dbReference type="Gene3D" id="3.30.420.10">
    <property type="entry name" value="Ribonuclease H-like superfamily/Ribonuclease H"/>
    <property type="match status" value="1"/>
</dbReference>
<dbReference type="Pfam" id="PF22936">
    <property type="entry name" value="Pol_BBD"/>
    <property type="match status" value="1"/>
</dbReference>